<dbReference type="GeneID" id="58546369"/>
<reference evidence="1" key="2">
    <citation type="journal article" date="2019" name="Gigascience">
        <title>High-quality Schistosoma haematobium genome achieved by single-molecule and long-range sequencing.</title>
        <authorList>
            <person name="Stroehlein A.J."/>
            <person name="Korhonen P.K."/>
            <person name="Chong T.M."/>
            <person name="Lim Y.L."/>
            <person name="Chan K.G."/>
            <person name="Webster B."/>
            <person name="Rollinson D."/>
            <person name="Brindley P.J."/>
            <person name="Gasser R.B."/>
            <person name="Young N.D."/>
        </authorList>
    </citation>
    <scope>NUCLEOTIDE SEQUENCE</scope>
</reference>
<reference evidence="1" key="4">
    <citation type="journal article" date="2022" name="PLoS Pathog.">
        <title>Chromosome-level genome of Schistosoma haematobium underpins genome-wide explorations of molecular variation.</title>
        <authorList>
            <person name="Stroehlein A.J."/>
            <person name="Korhonen P.K."/>
            <person name="Lee V.V."/>
            <person name="Ralph S.A."/>
            <person name="Mentink-Kane M."/>
            <person name="You H."/>
            <person name="McManus D.P."/>
            <person name="Tchuente L.T."/>
            <person name="Stothard J.R."/>
            <person name="Kaur P."/>
            <person name="Dudchenko O."/>
            <person name="Aiden E.L."/>
            <person name="Yang B."/>
            <person name="Yang H."/>
            <person name="Emery A.M."/>
            <person name="Webster B.L."/>
            <person name="Brindley P.J."/>
            <person name="Rollinson D."/>
            <person name="Chang B.C.H."/>
            <person name="Gasser R.B."/>
            <person name="Young N.D."/>
        </authorList>
    </citation>
    <scope>NUCLEOTIDE SEQUENCE</scope>
</reference>
<dbReference type="EMBL" id="AMPZ03000004">
    <property type="protein sequence ID" value="KAH9586041.1"/>
    <property type="molecule type" value="Genomic_DNA"/>
</dbReference>
<gene>
    <name evidence="1" type="ORF">MS3_00007099</name>
</gene>
<evidence type="ECO:0000313" key="1">
    <source>
        <dbReference type="EMBL" id="KAH9586041.1"/>
    </source>
</evidence>
<accession>A0A6A5DQA4</accession>
<name>A0A6A5DQA4_SCHHA</name>
<reference evidence="1" key="3">
    <citation type="submission" date="2021-06" db="EMBL/GenBank/DDBJ databases">
        <title>Chromosome-level genome assembly for S. haematobium.</title>
        <authorList>
            <person name="Stroehlein A.J."/>
        </authorList>
    </citation>
    <scope>NUCLEOTIDE SEQUENCE</scope>
</reference>
<reference evidence="1" key="1">
    <citation type="journal article" date="2012" name="Nat. Genet.">
        <title>Whole-genome sequence of Schistosoma haematobium.</title>
        <authorList>
            <person name="Young N.D."/>
            <person name="Jex A.R."/>
            <person name="Li B."/>
            <person name="Liu S."/>
            <person name="Yang L."/>
            <person name="Xiong Z."/>
            <person name="Li Y."/>
            <person name="Cantacessi C."/>
            <person name="Hall R.S."/>
            <person name="Xu X."/>
            <person name="Chen F."/>
            <person name="Wu X."/>
            <person name="Zerlotini A."/>
            <person name="Oliveira G."/>
            <person name="Hofmann A."/>
            <person name="Zhang G."/>
            <person name="Fang X."/>
            <person name="Kang Y."/>
            <person name="Campbell B.E."/>
            <person name="Loukas A."/>
            <person name="Ranganathan S."/>
            <person name="Rollinson D."/>
            <person name="Rinaldi G."/>
            <person name="Brindley P.J."/>
            <person name="Yang H."/>
            <person name="Wang J."/>
            <person name="Wang J."/>
            <person name="Gasser R.B."/>
        </authorList>
    </citation>
    <scope>NUCLEOTIDE SEQUENCE</scope>
</reference>
<keyword evidence="2" id="KW-1185">Reference proteome</keyword>
<proteinExistence type="predicted"/>
<protein>
    <submittedName>
        <fullName evidence="1">Uncharacterized protein</fullName>
    </submittedName>
</protein>
<organism evidence="1 2">
    <name type="scientific">Schistosoma haematobium</name>
    <name type="common">Blood fluke</name>
    <dbReference type="NCBI Taxonomy" id="6185"/>
    <lineage>
        <taxon>Eukaryota</taxon>
        <taxon>Metazoa</taxon>
        <taxon>Spiralia</taxon>
        <taxon>Lophotrochozoa</taxon>
        <taxon>Platyhelminthes</taxon>
        <taxon>Trematoda</taxon>
        <taxon>Digenea</taxon>
        <taxon>Strigeidida</taxon>
        <taxon>Schistosomatoidea</taxon>
        <taxon>Schistosomatidae</taxon>
        <taxon>Schistosoma</taxon>
    </lineage>
</organism>
<sequence length="151" mass="17381">MYNSTAEYPNRYGEQTVKKTFINRSGSFNKTLPNFIDIKNKNVFEGWREYSDKVQRSKATLVPLYEQSFAGVHKIIIGPVLPAYDGAVIDLHRQGLNSTFKLIFYENCVDVQNCVSYKSNFETSGVRQQIEIPFSKFTLHCRGRRISNTIP</sequence>
<dbReference type="KEGG" id="shx:MS3_00007099"/>
<dbReference type="CTD" id="58546369"/>
<dbReference type="Proteomes" id="UP000471633">
    <property type="component" value="Unassembled WGS sequence"/>
</dbReference>
<evidence type="ECO:0000313" key="2">
    <source>
        <dbReference type="Proteomes" id="UP000471633"/>
    </source>
</evidence>
<comment type="caution">
    <text evidence="1">The sequence shown here is derived from an EMBL/GenBank/DDBJ whole genome shotgun (WGS) entry which is preliminary data.</text>
</comment>
<dbReference type="RefSeq" id="XP_035588618.1">
    <property type="nucleotide sequence ID" value="XM_035730895.2"/>
</dbReference>
<dbReference type="AlphaFoldDB" id="A0A6A5DQA4"/>